<comment type="cofactor">
    <cofactor evidence="1 12">
        <name>heme</name>
        <dbReference type="ChEBI" id="CHEBI:30413"/>
    </cofactor>
</comment>
<dbReference type="Gene3D" id="1.10.630.10">
    <property type="entry name" value="Cytochrome P450"/>
    <property type="match status" value="1"/>
</dbReference>
<dbReference type="GO" id="GO:0016020">
    <property type="term" value="C:membrane"/>
    <property type="evidence" value="ECO:0007669"/>
    <property type="project" value="UniProtKB-SubCell"/>
</dbReference>
<evidence type="ECO:0000313" key="15">
    <source>
        <dbReference type="Proteomes" id="UP001179952"/>
    </source>
</evidence>
<keyword evidence="11" id="KW-0284">Flavonoid biosynthesis</keyword>
<evidence type="ECO:0000256" key="3">
    <source>
        <dbReference type="ARBA" id="ARBA00004966"/>
    </source>
</evidence>
<dbReference type="FunFam" id="1.10.630.10:FF:000019">
    <property type="entry name" value="Cytochrome P450 family protein"/>
    <property type="match status" value="1"/>
</dbReference>
<organism evidence="14 15">
    <name type="scientific">Acorus gramineus</name>
    <name type="common">Dwarf sweet flag</name>
    <dbReference type="NCBI Taxonomy" id="55184"/>
    <lineage>
        <taxon>Eukaryota</taxon>
        <taxon>Viridiplantae</taxon>
        <taxon>Streptophyta</taxon>
        <taxon>Embryophyta</taxon>
        <taxon>Tracheophyta</taxon>
        <taxon>Spermatophyta</taxon>
        <taxon>Magnoliopsida</taxon>
        <taxon>Liliopsida</taxon>
        <taxon>Acoraceae</taxon>
        <taxon>Acorus</taxon>
    </lineage>
</organism>
<name>A0AAV9A4B4_ACOGR</name>
<dbReference type="GO" id="GO:0020037">
    <property type="term" value="F:heme binding"/>
    <property type="evidence" value="ECO:0007669"/>
    <property type="project" value="InterPro"/>
</dbReference>
<evidence type="ECO:0000256" key="6">
    <source>
        <dbReference type="ARBA" id="ARBA00022723"/>
    </source>
</evidence>
<gene>
    <name evidence="14" type="ORF">QJS04_geneDACA010353</name>
</gene>
<reference evidence="14" key="2">
    <citation type="submission" date="2023-06" db="EMBL/GenBank/DDBJ databases">
        <authorList>
            <person name="Ma L."/>
            <person name="Liu K.-W."/>
            <person name="Li Z."/>
            <person name="Hsiao Y.-Y."/>
            <person name="Qi Y."/>
            <person name="Fu T."/>
            <person name="Tang G."/>
            <person name="Zhang D."/>
            <person name="Sun W.-H."/>
            <person name="Liu D.-K."/>
            <person name="Li Y."/>
            <person name="Chen G.-Z."/>
            <person name="Liu X.-D."/>
            <person name="Liao X.-Y."/>
            <person name="Jiang Y.-T."/>
            <person name="Yu X."/>
            <person name="Hao Y."/>
            <person name="Huang J."/>
            <person name="Zhao X.-W."/>
            <person name="Ke S."/>
            <person name="Chen Y.-Y."/>
            <person name="Wu W.-L."/>
            <person name="Hsu J.-L."/>
            <person name="Lin Y.-F."/>
            <person name="Huang M.-D."/>
            <person name="Li C.-Y."/>
            <person name="Huang L."/>
            <person name="Wang Z.-W."/>
            <person name="Zhao X."/>
            <person name="Zhong W.-Y."/>
            <person name="Peng D.-H."/>
            <person name="Ahmad S."/>
            <person name="Lan S."/>
            <person name="Zhang J.-S."/>
            <person name="Tsai W.-C."/>
            <person name="Van De Peer Y."/>
            <person name="Liu Z.-J."/>
        </authorList>
    </citation>
    <scope>NUCLEOTIDE SEQUENCE</scope>
    <source>
        <strain evidence="14">SCP</strain>
        <tissue evidence="14">Leaves</tissue>
    </source>
</reference>
<dbReference type="PANTHER" id="PTHR47943">
    <property type="entry name" value="CYTOCHROME P450 93A3-LIKE"/>
    <property type="match status" value="1"/>
</dbReference>
<evidence type="ECO:0000256" key="13">
    <source>
        <dbReference type="RuleBase" id="RU000461"/>
    </source>
</evidence>
<keyword evidence="15" id="KW-1185">Reference proteome</keyword>
<dbReference type="GO" id="GO:0016705">
    <property type="term" value="F:oxidoreductase activity, acting on paired donors, with incorporation or reduction of molecular oxygen"/>
    <property type="evidence" value="ECO:0007669"/>
    <property type="project" value="InterPro"/>
</dbReference>
<dbReference type="PRINTS" id="PR00463">
    <property type="entry name" value="EP450I"/>
</dbReference>
<feature type="binding site" description="axial binding residue" evidence="12">
    <location>
        <position position="426"/>
    </location>
    <ligand>
        <name>heme</name>
        <dbReference type="ChEBI" id="CHEBI:30413"/>
    </ligand>
    <ligandPart>
        <name>Fe</name>
        <dbReference type="ChEBI" id="CHEBI:18248"/>
    </ligandPart>
</feature>
<evidence type="ECO:0000256" key="11">
    <source>
        <dbReference type="ARBA" id="ARBA00023241"/>
    </source>
</evidence>
<sequence>MTPDPQTYFIPFLLCLLPTLYLLRRLLLPNQPSPLPPGPWALPILGHLHLLGPIPHQSLHRLSARHGPLFSLRLGSVPCVVASSPSTARQLLKTHDPTFSSRPVSSAVRHLTYGGADFSFAPHGPYWKFIKKLCMSDLLGPRTLDAHRPLRRDELLRFLRSLSSSAEVDMGRALKTLTNNVVTRMLMGRRCSETEEEAEASRRVVEETEEILGLFDLGDYVWLLKGWDLHGFKKRLDEVHRKFDGLMEGILKEKEETDGRDAASKDLLDLLLDISKDGEAEIRLSRENIKAFALDIFAAGTDTSAVTIQWALAELINHPEIMRAAQEEILSVVGRARLVDETDVPGLPYLQAIVKETLRLHPTGPMTVRVSSEDCHAFINIWAIHRDPTHWPDPLEFRPERFVGSAVDVKGQQFELLPFGSGRRGCPGMSLAMHVVQTTLAAMVQCFEWRVVGQEGKVNMTEGPGLTLPMARPLACTPVTRPGLLFDLPSHC</sequence>
<dbReference type="PANTHER" id="PTHR47943:SF8">
    <property type="entry name" value="CYTOCHROME P450"/>
    <property type="match status" value="1"/>
</dbReference>
<evidence type="ECO:0000256" key="1">
    <source>
        <dbReference type="ARBA" id="ARBA00001971"/>
    </source>
</evidence>
<dbReference type="GO" id="GO:0005506">
    <property type="term" value="F:iron ion binding"/>
    <property type="evidence" value="ECO:0007669"/>
    <property type="project" value="InterPro"/>
</dbReference>
<reference evidence="14" key="1">
    <citation type="journal article" date="2023" name="Nat. Commun.">
        <title>Diploid and tetraploid genomes of Acorus and the evolution of monocots.</title>
        <authorList>
            <person name="Ma L."/>
            <person name="Liu K.W."/>
            <person name="Li Z."/>
            <person name="Hsiao Y.Y."/>
            <person name="Qi Y."/>
            <person name="Fu T."/>
            <person name="Tang G.D."/>
            <person name="Zhang D."/>
            <person name="Sun W.H."/>
            <person name="Liu D.K."/>
            <person name="Li Y."/>
            <person name="Chen G.Z."/>
            <person name="Liu X.D."/>
            <person name="Liao X.Y."/>
            <person name="Jiang Y.T."/>
            <person name="Yu X."/>
            <person name="Hao Y."/>
            <person name="Huang J."/>
            <person name="Zhao X.W."/>
            <person name="Ke S."/>
            <person name="Chen Y.Y."/>
            <person name="Wu W.L."/>
            <person name="Hsu J.L."/>
            <person name="Lin Y.F."/>
            <person name="Huang M.D."/>
            <person name="Li C.Y."/>
            <person name="Huang L."/>
            <person name="Wang Z.W."/>
            <person name="Zhao X."/>
            <person name="Zhong W.Y."/>
            <person name="Peng D.H."/>
            <person name="Ahmad S."/>
            <person name="Lan S."/>
            <person name="Zhang J.S."/>
            <person name="Tsai W.C."/>
            <person name="Van de Peer Y."/>
            <person name="Liu Z.J."/>
        </authorList>
    </citation>
    <scope>NUCLEOTIDE SEQUENCE</scope>
    <source>
        <strain evidence="14">SCP</strain>
    </source>
</reference>
<keyword evidence="6 12" id="KW-0479">Metal-binding</keyword>
<protein>
    <submittedName>
        <fullName evidence="14">Cytochrome P450 93A1</fullName>
    </submittedName>
</protein>
<dbReference type="PRINTS" id="PR00385">
    <property type="entry name" value="P450"/>
</dbReference>
<comment type="subcellular location">
    <subcellularLocation>
        <location evidence="2">Membrane</location>
    </subcellularLocation>
</comment>
<keyword evidence="5 12" id="KW-0349">Heme</keyword>
<comment type="pathway">
    <text evidence="3">Secondary metabolite biosynthesis; flavonoid biosynthesis.</text>
</comment>
<dbReference type="SUPFAM" id="SSF48264">
    <property type="entry name" value="Cytochrome P450"/>
    <property type="match status" value="1"/>
</dbReference>
<keyword evidence="10" id="KW-0472">Membrane</keyword>
<proteinExistence type="inferred from homology"/>
<evidence type="ECO:0000256" key="5">
    <source>
        <dbReference type="ARBA" id="ARBA00022617"/>
    </source>
</evidence>
<evidence type="ECO:0000313" key="14">
    <source>
        <dbReference type="EMBL" id="KAK1259021.1"/>
    </source>
</evidence>
<evidence type="ECO:0000256" key="10">
    <source>
        <dbReference type="ARBA" id="ARBA00023136"/>
    </source>
</evidence>
<dbReference type="InterPro" id="IPR001128">
    <property type="entry name" value="Cyt_P450"/>
</dbReference>
<comment type="similarity">
    <text evidence="4 13">Belongs to the cytochrome P450 family.</text>
</comment>
<dbReference type="GO" id="GO:0009813">
    <property type="term" value="P:flavonoid biosynthetic process"/>
    <property type="evidence" value="ECO:0007669"/>
    <property type="project" value="UniProtKB-KW"/>
</dbReference>
<dbReference type="EMBL" id="JAUJYN010000012">
    <property type="protein sequence ID" value="KAK1259021.1"/>
    <property type="molecule type" value="Genomic_DNA"/>
</dbReference>
<keyword evidence="7 13" id="KW-0560">Oxidoreductase</keyword>
<evidence type="ECO:0000256" key="7">
    <source>
        <dbReference type="ARBA" id="ARBA00023002"/>
    </source>
</evidence>
<dbReference type="Pfam" id="PF00067">
    <property type="entry name" value="p450"/>
    <property type="match status" value="1"/>
</dbReference>
<keyword evidence="8 12" id="KW-0408">Iron</keyword>
<evidence type="ECO:0000256" key="4">
    <source>
        <dbReference type="ARBA" id="ARBA00010617"/>
    </source>
</evidence>
<dbReference type="PROSITE" id="PS00086">
    <property type="entry name" value="CYTOCHROME_P450"/>
    <property type="match status" value="1"/>
</dbReference>
<evidence type="ECO:0000256" key="2">
    <source>
        <dbReference type="ARBA" id="ARBA00004370"/>
    </source>
</evidence>
<dbReference type="AlphaFoldDB" id="A0AAV9A4B4"/>
<evidence type="ECO:0000256" key="8">
    <source>
        <dbReference type="ARBA" id="ARBA00023004"/>
    </source>
</evidence>
<evidence type="ECO:0000256" key="9">
    <source>
        <dbReference type="ARBA" id="ARBA00023033"/>
    </source>
</evidence>
<dbReference type="GO" id="GO:0004497">
    <property type="term" value="F:monooxygenase activity"/>
    <property type="evidence" value="ECO:0007669"/>
    <property type="project" value="UniProtKB-KW"/>
</dbReference>
<evidence type="ECO:0000256" key="12">
    <source>
        <dbReference type="PIRSR" id="PIRSR602401-1"/>
    </source>
</evidence>
<dbReference type="InterPro" id="IPR036396">
    <property type="entry name" value="Cyt_P450_sf"/>
</dbReference>
<comment type="caution">
    <text evidence="14">The sequence shown here is derived from an EMBL/GenBank/DDBJ whole genome shotgun (WGS) entry which is preliminary data.</text>
</comment>
<dbReference type="Proteomes" id="UP001179952">
    <property type="component" value="Unassembled WGS sequence"/>
</dbReference>
<keyword evidence="9 13" id="KW-0503">Monooxygenase</keyword>
<dbReference type="InterPro" id="IPR017972">
    <property type="entry name" value="Cyt_P450_CS"/>
</dbReference>
<dbReference type="InterPro" id="IPR002401">
    <property type="entry name" value="Cyt_P450_E_grp-I"/>
</dbReference>
<accession>A0AAV9A4B4</accession>